<dbReference type="Gene3D" id="1.10.150.870">
    <property type="match status" value="1"/>
</dbReference>
<organism evidence="11 12">
    <name type="scientific">Nocardiopsis mangrovi</name>
    <dbReference type="NCBI Taxonomy" id="1179818"/>
    <lineage>
        <taxon>Bacteria</taxon>
        <taxon>Bacillati</taxon>
        <taxon>Actinomycetota</taxon>
        <taxon>Actinomycetes</taxon>
        <taxon>Streptosporangiales</taxon>
        <taxon>Nocardiopsidaceae</taxon>
        <taxon>Nocardiopsis</taxon>
    </lineage>
</organism>
<evidence type="ECO:0000256" key="7">
    <source>
        <dbReference type="ARBA" id="ARBA00022705"/>
    </source>
</evidence>
<dbReference type="PANTHER" id="PTHR32294">
    <property type="entry name" value="DNA POLYMERASE III SUBUNIT ALPHA"/>
    <property type="match status" value="1"/>
</dbReference>
<reference evidence="12" key="1">
    <citation type="journal article" date="2019" name="Int. J. Syst. Evol. Microbiol.">
        <title>The Global Catalogue of Microorganisms (GCM) 10K type strain sequencing project: providing services to taxonomists for standard genome sequencing and annotation.</title>
        <authorList>
            <consortium name="The Broad Institute Genomics Platform"/>
            <consortium name="The Broad Institute Genome Sequencing Center for Infectious Disease"/>
            <person name="Wu L."/>
            <person name="Ma J."/>
        </authorList>
    </citation>
    <scope>NUCLEOTIDE SEQUENCE [LARGE SCALE GENOMIC DNA]</scope>
    <source>
        <strain evidence="12">XZYJ18</strain>
    </source>
</reference>
<dbReference type="InterPro" id="IPR029460">
    <property type="entry name" value="DNAPol_HHH"/>
</dbReference>
<dbReference type="EMBL" id="JBHSFQ010000022">
    <property type="protein sequence ID" value="MFC4564238.1"/>
    <property type="molecule type" value="Genomic_DNA"/>
</dbReference>
<dbReference type="Gene3D" id="1.10.10.1600">
    <property type="entry name" value="Bacterial DNA polymerase III alpha subunit, thumb domain"/>
    <property type="match status" value="1"/>
</dbReference>
<dbReference type="Pfam" id="PF07733">
    <property type="entry name" value="DNA_pol3_alpha"/>
    <property type="match status" value="1"/>
</dbReference>
<dbReference type="Pfam" id="PF14579">
    <property type="entry name" value="HHH_6"/>
    <property type="match status" value="1"/>
</dbReference>
<dbReference type="InterPro" id="IPR011708">
    <property type="entry name" value="DNA_pol3_alpha_NTPase_dom"/>
</dbReference>
<dbReference type="InterPro" id="IPR004365">
    <property type="entry name" value="NA-bd_OB_tRNA"/>
</dbReference>
<name>A0ABV9E3S3_9ACTN</name>
<dbReference type="InterPro" id="IPR004013">
    <property type="entry name" value="PHP_dom"/>
</dbReference>
<dbReference type="InterPro" id="IPR003141">
    <property type="entry name" value="Pol/His_phosphatase_N"/>
</dbReference>
<keyword evidence="12" id="KW-1185">Reference proteome</keyword>
<dbReference type="InterPro" id="IPR016195">
    <property type="entry name" value="Pol/histidinol_Pase-like"/>
</dbReference>
<evidence type="ECO:0000256" key="1">
    <source>
        <dbReference type="ARBA" id="ARBA00004496"/>
    </source>
</evidence>
<dbReference type="PANTHER" id="PTHR32294:SF0">
    <property type="entry name" value="DNA POLYMERASE III SUBUNIT ALPHA"/>
    <property type="match status" value="1"/>
</dbReference>
<accession>A0ABV9E3S3</accession>
<keyword evidence="7" id="KW-0235">DNA replication</keyword>
<dbReference type="SMART" id="SM00481">
    <property type="entry name" value="POLIIIAc"/>
    <property type="match status" value="1"/>
</dbReference>
<dbReference type="Pfam" id="PF01336">
    <property type="entry name" value="tRNA_anti-codon"/>
    <property type="match status" value="1"/>
</dbReference>
<dbReference type="InterPro" id="IPR004805">
    <property type="entry name" value="DnaE2/DnaE/PolC"/>
</dbReference>
<evidence type="ECO:0000256" key="8">
    <source>
        <dbReference type="ARBA" id="ARBA00022932"/>
    </source>
</evidence>
<dbReference type="CDD" id="cd04485">
    <property type="entry name" value="DnaE_OBF"/>
    <property type="match status" value="1"/>
</dbReference>
<evidence type="ECO:0000256" key="9">
    <source>
        <dbReference type="ARBA" id="ARBA00049244"/>
    </source>
</evidence>
<evidence type="ECO:0000259" key="10">
    <source>
        <dbReference type="SMART" id="SM00481"/>
    </source>
</evidence>
<comment type="subcellular location">
    <subcellularLocation>
        <location evidence="1">Cytoplasm</location>
    </subcellularLocation>
</comment>
<keyword evidence="5 11" id="KW-0808">Transferase</keyword>
<dbReference type="NCBIfam" id="TIGR00594">
    <property type="entry name" value="polc"/>
    <property type="match status" value="1"/>
</dbReference>
<dbReference type="CDD" id="cd12113">
    <property type="entry name" value="PHP_PolIIIA_DnaE3"/>
    <property type="match status" value="1"/>
</dbReference>
<gene>
    <name evidence="11" type="primary">dnaE</name>
    <name evidence="11" type="ORF">ACFO4E_20445</name>
</gene>
<dbReference type="Pfam" id="PF17657">
    <property type="entry name" value="DNA_pol3_finger"/>
    <property type="match status" value="1"/>
</dbReference>
<dbReference type="Proteomes" id="UP001595923">
    <property type="component" value="Unassembled WGS sequence"/>
</dbReference>
<evidence type="ECO:0000256" key="3">
    <source>
        <dbReference type="ARBA" id="ARBA00012417"/>
    </source>
</evidence>
<comment type="similarity">
    <text evidence="2">Belongs to the DNA polymerase type-C family. DnaE subfamily.</text>
</comment>
<evidence type="ECO:0000313" key="11">
    <source>
        <dbReference type="EMBL" id="MFC4564238.1"/>
    </source>
</evidence>
<dbReference type="EC" id="2.7.7.7" evidence="3"/>
<evidence type="ECO:0000256" key="4">
    <source>
        <dbReference type="ARBA" id="ARBA00019114"/>
    </source>
</evidence>
<protein>
    <recommendedName>
        <fullName evidence="4">DNA polymerase III subunit alpha</fullName>
        <ecNumber evidence="3">2.7.7.7</ecNumber>
    </recommendedName>
</protein>
<sequence length="1188" mass="131505">MSDPFVHLHVHTEYSMLDGAAKLKPLFAEAKRLGMPAVAMTDHGNMFGAYEFWQQSKGTGVKPIIGIEAYVAPGSRFHKKRMKWGQARDADGDSAEGGKDISGGGRYLHMTMWARNAQGLRNLFRMSSLASFEGYYMKPRMDLDLMAEHSDGVIVSTGCPSGGVQTRLRLGQEQEAVDYAGRLVDIFGRDNVLLELMEHGVPIEREVRDGLLRVGKKVGLRPLVTNDSHYVTEDQAEAHDALLAVGVGKNLDDPNRFKFNGSGYYVKTADEMRALLSLDEWAEGCKNTLWVAEQVEEGCYDEVFAHRELMPEFPVPEGESQSSWLRKEVVRLTPTRYPDGASDEVQRRIDYELSIIEEMGFPAYFLVVSDICQHARKNAIALGPGRGSAAGSMVAYVLGITDLDPVYHGLLFERFLNPERVSMPDVDLDFDERKRGDMIRYVTDLYGDERVSQILTFGTIKAKAAVKDSTRILGLPYAIGDKITKAFPPAAGGKEIPLGAIYDESQERYSEASELRQMQENDPETRRVLETARGIEGLTRGTGVHAAGVILSKEPLLDVIPLHKRDTDGAIITGFPYPQCEEMGLLKMDFLGLRNLTIIDDAIQNVKSNEGVDIDWSTIGDDDKKTYELLARGDTLGVFQLDGTAMRALLRRMQPTAFSDITAVNALYRPGPMAANAHNDYADRSNGRQEITPIHPELGEALDPILKETYHVLVYQEQIMAIAQQLAGYSLGGADLMRRAMGKKKKEALEKEYVTFQAGMLERGFSQDAITTLWEVMLPFSGYAFNKSHAAGYAILSFRTAYLKANHPASYMAALLTSVGDDKDKMAVYLAECRKMGIKVLPPDVNESGLRFTAVGRDVRFGLGAVRNVGVNVVDSIVRTRAEKGKFASFVDFLSKIELAACNKRVVESLIKAGGFDSLGQPRMDLVTHHETAVDAMIGAKKQEANGQFDLFGGGDESEEPAAPIGLDIAWNNDREWDRKTKLALEREMLGLYVSSHPLAGAERILARNRDTSILEIVNGERRHMSEVRIAGLISSVERRVSKTGNQWAKLVIEDLDGSTEALFFSESYTLYSTVFAADTAVSIKGKVKEREGEYSIQANEMSLLDIAHVSEGPAPVLLRVQTQRLDAELVDELKRVLQTHRGDTPVTLRAEHPVQSRIYELPDYSVEMTPAFSGDVKSLLGADAITY</sequence>
<evidence type="ECO:0000256" key="5">
    <source>
        <dbReference type="ARBA" id="ARBA00022679"/>
    </source>
</evidence>
<keyword evidence="8" id="KW-0239">DNA-directed DNA polymerase</keyword>
<dbReference type="Pfam" id="PF02811">
    <property type="entry name" value="PHP"/>
    <property type="match status" value="1"/>
</dbReference>
<dbReference type="NCBIfam" id="NF004226">
    <property type="entry name" value="PRK05673.1"/>
    <property type="match status" value="1"/>
</dbReference>
<proteinExistence type="inferred from homology"/>
<keyword evidence="6 11" id="KW-0548">Nucleotidyltransferase</keyword>
<comment type="caution">
    <text evidence="11">The sequence shown here is derived from an EMBL/GenBank/DDBJ whole genome shotgun (WGS) entry which is preliminary data.</text>
</comment>
<dbReference type="InterPro" id="IPR040982">
    <property type="entry name" value="DNA_pol3_finger"/>
</dbReference>
<dbReference type="GO" id="GO:0003887">
    <property type="term" value="F:DNA-directed DNA polymerase activity"/>
    <property type="evidence" value="ECO:0007669"/>
    <property type="project" value="UniProtKB-EC"/>
</dbReference>
<evidence type="ECO:0000256" key="2">
    <source>
        <dbReference type="ARBA" id="ARBA00009496"/>
    </source>
</evidence>
<dbReference type="InterPro" id="IPR041931">
    <property type="entry name" value="DNA_pol3_alpha_thumb_dom"/>
</dbReference>
<feature type="domain" description="Polymerase/histidinol phosphatase N-terminal" evidence="10">
    <location>
        <begin position="6"/>
        <end position="73"/>
    </location>
</feature>
<evidence type="ECO:0000256" key="6">
    <source>
        <dbReference type="ARBA" id="ARBA00022695"/>
    </source>
</evidence>
<dbReference type="RefSeq" id="WP_378577159.1">
    <property type="nucleotide sequence ID" value="NZ_JBHSFQ010000022.1"/>
</dbReference>
<dbReference type="Gene3D" id="3.20.20.140">
    <property type="entry name" value="Metal-dependent hydrolases"/>
    <property type="match status" value="1"/>
</dbReference>
<dbReference type="SUPFAM" id="SSF89550">
    <property type="entry name" value="PHP domain-like"/>
    <property type="match status" value="1"/>
</dbReference>
<evidence type="ECO:0000313" key="12">
    <source>
        <dbReference type="Proteomes" id="UP001595923"/>
    </source>
</evidence>
<comment type="catalytic activity">
    <reaction evidence="9">
        <text>DNA(n) + a 2'-deoxyribonucleoside 5'-triphosphate = DNA(n+1) + diphosphate</text>
        <dbReference type="Rhea" id="RHEA:22508"/>
        <dbReference type="Rhea" id="RHEA-COMP:17339"/>
        <dbReference type="Rhea" id="RHEA-COMP:17340"/>
        <dbReference type="ChEBI" id="CHEBI:33019"/>
        <dbReference type="ChEBI" id="CHEBI:61560"/>
        <dbReference type="ChEBI" id="CHEBI:173112"/>
        <dbReference type="EC" id="2.7.7.7"/>
    </reaction>
</comment>